<dbReference type="EMBL" id="SRLO01000074">
    <property type="protein sequence ID" value="TNN78337.1"/>
    <property type="molecule type" value="Genomic_DNA"/>
</dbReference>
<comment type="caution">
    <text evidence="2">The sequence shown here is derived from an EMBL/GenBank/DDBJ whole genome shotgun (WGS) entry which is preliminary data.</text>
</comment>
<feature type="compositionally biased region" description="Acidic residues" evidence="1">
    <location>
        <begin position="80"/>
        <end position="94"/>
    </location>
</feature>
<organism evidence="2 3">
    <name type="scientific">Liparis tanakae</name>
    <name type="common">Tanaka's snailfish</name>
    <dbReference type="NCBI Taxonomy" id="230148"/>
    <lineage>
        <taxon>Eukaryota</taxon>
        <taxon>Metazoa</taxon>
        <taxon>Chordata</taxon>
        <taxon>Craniata</taxon>
        <taxon>Vertebrata</taxon>
        <taxon>Euteleostomi</taxon>
        <taxon>Actinopterygii</taxon>
        <taxon>Neopterygii</taxon>
        <taxon>Teleostei</taxon>
        <taxon>Neoteleostei</taxon>
        <taxon>Acanthomorphata</taxon>
        <taxon>Eupercaria</taxon>
        <taxon>Perciformes</taxon>
        <taxon>Cottioidei</taxon>
        <taxon>Cottales</taxon>
        <taxon>Liparidae</taxon>
        <taxon>Liparis</taxon>
    </lineage>
</organism>
<feature type="compositionally biased region" description="Basic and acidic residues" evidence="1">
    <location>
        <begin position="18"/>
        <end position="41"/>
    </location>
</feature>
<evidence type="ECO:0000313" key="2">
    <source>
        <dbReference type="EMBL" id="TNN78337.1"/>
    </source>
</evidence>
<sequence length="109" mass="11883">MVGFDRVEEGLDVLRAIGDTKGKEPKERGKADSEERDDRSGGESLDVGIHRPRASEPLGGTLRVSVGSMTLSRDVPDASMEGEEDVEEEEEEESGLLLLLDAGVLPWWC</sequence>
<dbReference type="AlphaFoldDB" id="A0A4Z2IKS7"/>
<name>A0A4Z2IKS7_9TELE</name>
<keyword evidence="3" id="KW-1185">Reference proteome</keyword>
<gene>
    <name evidence="2" type="ORF">EYF80_011321</name>
</gene>
<feature type="region of interest" description="Disordered" evidence="1">
    <location>
        <begin position="1"/>
        <end position="94"/>
    </location>
</feature>
<dbReference type="OrthoDB" id="10674173at2759"/>
<accession>A0A4Z2IKS7</accession>
<protein>
    <submittedName>
        <fullName evidence="2">Uncharacterized protein</fullName>
    </submittedName>
</protein>
<dbReference type="Proteomes" id="UP000314294">
    <property type="component" value="Unassembled WGS sequence"/>
</dbReference>
<reference evidence="2 3" key="1">
    <citation type="submission" date="2019-03" db="EMBL/GenBank/DDBJ databases">
        <title>First draft genome of Liparis tanakae, snailfish: a comprehensive survey of snailfish specific genes.</title>
        <authorList>
            <person name="Kim W."/>
            <person name="Song I."/>
            <person name="Jeong J.-H."/>
            <person name="Kim D."/>
            <person name="Kim S."/>
            <person name="Ryu S."/>
            <person name="Song J.Y."/>
            <person name="Lee S.K."/>
        </authorList>
    </citation>
    <scope>NUCLEOTIDE SEQUENCE [LARGE SCALE GENOMIC DNA]</scope>
    <source>
        <tissue evidence="2">Muscle</tissue>
    </source>
</reference>
<evidence type="ECO:0000313" key="3">
    <source>
        <dbReference type="Proteomes" id="UP000314294"/>
    </source>
</evidence>
<proteinExistence type="predicted"/>
<evidence type="ECO:0000256" key="1">
    <source>
        <dbReference type="SAM" id="MobiDB-lite"/>
    </source>
</evidence>